<dbReference type="PANTHER" id="PTHR11412:SF136">
    <property type="entry name" value="CD109 ANTIGEN"/>
    <property type="match status" value="1"/>
</dbReference>
<feature type="signal peptide" evidence="20">
    <location>
        <begin position="1"/>
        <end position="20"/>
    </location>
</feature>
<dbReference type="InterPro" id="IPR002890">
    <property type="entry name" value="MG2"/>
</dbReference>
<evidence type="ECO:0000256" key="6">
    <source>
        <dbReference type="ARBA" id="ARBA00022622"/>
    </source>
</evidence>
<dbReference type="GO" id="GO:0004866">
    <property type="term" value="F:endopeptidase inhibitor activity"/>
    <property type="evidence" value="ECO:0007669"/>
    <property type="project" value="InterPro"/>
</dbReference>
<evidence type="ECO:0000256" key="17">
    <source>
        <dbReference type="ARBA" id="ARBA00063781"/>
    </source>
</evidence>
<reference evidence="24 25" key="1">
    <citation type="submission" date="2015-04" db="EMBL/GenBank/DDBJ databases">
        <authorList>
            <person name="Syromyatnikov M.Y."/>
            <person name="Popov V.N."/>
        </authorList>
    </citation>
    <scope>NUCLEOTIDE SEQUENCE [LARGE SCALE GENOMIC DNA]</scope>
</reference>
<dbReference type="Pfam" id="PF07678">
    <property type="entry name" value="TED_complement"/>
    <property type="match status" value="2"/>
</dbReference>
<dbReference type="FunFam" id="1.50.10.20:FF:000001">
    <property type="entry name" value="CD109 isoform 1"/>
    <property type="match status" value="2"/>
</dbReference>
<dbReference type="GO" id="GO:0002376">
    <property type="term" value="P:immune system process"/>
    <property type="evidence" value="ECO:0007669"/>
    <property type="project" value="UniProtKB-KW"/>
</dbReference>
<dbReference type="FunFam" id="2.60.40.10:FF:000155">
    <property type="entry name" value="complement C3 isoform X1"/>
    <property type="match status" value="2"/>
</dbReference>
<dbReference type="InterPro" id="IPR049135">
    <property type="entry name" value="TEP1_CUB2"/>
</dbReference>
<comment type="function">
    <text evidence="14">Modulates negatively TGFB1 signaling in keratinocytes.</text>
</comment>
<keyword evidence="10" id="KW-0472">Membrane</keyword>
<name>A0A1J1IHZ6_9DIPT</name>
<evidence type="ECO:0000256" key="19">
    <source>
        <dbReference type="ARBA" id="ARBA00078071"/>
    </source>
</evidence>
<dbReference type="Gene3D" id="1.50.10.20">
    <property type="match status" value="2"/>
</dbReference>
<accession>A0A1J1IHZ6</accession>
<dbReference type="Pfam" id="PF00207">
    <property type="entry name" value="A2M"/>
    <property type="match status" value="2"/>
</dbReference>
<evidence type="ECO:0000256" key="3">
    <source>
        <dbReference type="ARBA" id="ARBA00010952"/>
    </source>
</evidence>
<keyword evidence="6" id="KW-0336">GPI-anchor</keyword>
<dbReference type="SMART" id="SM01360">
    <property type="entry name" value="A2M"/>
    <property type="match status" value="2"/>
</dbReference>
<dbReference type="InterPro" id="IPR011626">
    <property type="entry name" value="Alpha-macroglobulin_TED"/>
</dbReference>
<dbReference type="CDD" id="cd02897">
    <property type="entry name" value="A2M_2"/>
    <property type="match status" value="2"/>
</dbReference>
<dbReference type="EMBL" id="CVRI01000054">
    <property type="protein sequence ID" value="CRK99835.1"/>
    <property type="molecule type" value="Genomic_DNA"/>
</dbReference>
<evidence type="ECO:0000259" key="21">
    <source>
        <dbReference type="SMART" id="SM01359"/>
    </source>
</evidence>
<evidence type="ECO:0000256" key="13">
    <source>
        <dbReference type="ARBA" id="ARBA00023288"/>
    </source>
</evidence>
<dbReference type="Pfam" id="PF07703">
    <property type="entry name" value="A2M_BRD"/>
    <property type="match status" value="1"/>
</dbReference>
<proteinExistence type="inferred from homology"/>
<evidence type="ECO:0000256" key="4">
    <source>
        <dbReference type="ARBA" id="ARBA00022475"/>
    </source>
</evidence>
<evidence type="ECO:0000256" key="10">
    <source>
        <dbReference type="ARBA" id="ARBA00023136"/>
    </source>
</evidence>
<keyword evidence="25" id="KW-1185">Reference proteome</keyword>
<sequence length="2291" mass="258641">MSRIIILLIASATLFQLVRSEGYFTIVGSKIIRPDTDYHLSITSQGYKEPTTLSVSVNGTEDNGSEFLQSKEVTLISDQTQTLGFDLNNLRPGDYKLNVKSVTGKYFERSVSLDLNTKKHSIFIQTDKSIYKPADKVQFRVLVLDSNTKPFPASDVKVHITDGGKNRIKQYSDVRLIKGVYQNELQLSDLPVMGNWMIHVKVNDGEEVTKSFEVAEYVLPKYEVIVDSNPHVTFKDGKIRATVRSKYTFGKPVKGQATVSAYPVLWLGGVQPFIQDNIVRKVIQVDGKGSVEFDIREELKIEGDYERYINIEAIFEEELTGRRQNGSTQVTIHKFKYNMELVKESDTYKPGLPYNIFVKVADYDGAPLIDKVNPVKVFTSYAWNEEDNATSTDYYLDKHGMAEVKVIVPVNTSYLSIKARYLDSDFHLGYISQAKSFSNQYLQAKIVTDKPKINQEVSVDVMATEEMNQLTYQVLGRGDVIISRTLQVPNSRSFNFRFLASFAMVPKANLVVYYIRDDGEIISDKLKIELSDELQNFIDIKLSSDEGRPGDQVSITVNTKPNSYVGLLGVDQSVLLLKKGNDIEKSAVFEELERYNEKTRWNRRWHGDNYVHTDFESSGAVIITNAKEEIRDHLVILQPLAIEAFGFPGHEEIQDDPMVAYKAETDDQPEIRKEFPESWIFDDIQEYIPKFCQLACDVKYFKLHMCMCRYDQYNPSLNEIKNIESQYSTIRTDVGPPNLFKFHTKPPLAGPYAFSRIPRPRWDHPRIYLKHGIESTWLFMNSFSSGYEGTTTLSKKVPDTITSWIITGFSVDPITGLGLTKQPSKFNVFQPFFVSTNLPYSIKRGEVVAIPIVVFNYMEGDQRAEVTFFNEEKEFEFAEVNDDENQVKRRKRAIETQRKKNINVKSQSGTSLSFMIRPLKVGHITIKVTANSAVAGDGVERQLIVEPEGVTQYKNEAVFIDLRNNPEFKTNISITIPPNAVPDSTRIEASAIGDILGPSIDNLDKLIKLPYGCGEQNMLNFVPNIVVLDYLTTLNKLTPEIESKAKKYMESGYQRELGYKHDDGSYSAFGKSDDSGSTWLTAFVAKSFHQASKYIMVEESIIKQALDFLVSIQAQNGSFPEVGHVSHKDMQGGSSKGIALTAYTLITFLENDKLSKEYQETIDKALNYVFHNLNNLDDSYSLAIAAYALQLAKHSGKDSLLSKLEQTAVNENGMKYWEKSPPEENEKKLWYHRPSTVNVEMSAYALQAFVEAGRETDAFPVMKWLVTQRNENGGFQSTQDTVVGLQALSKLGTKVYDPIIQCDITVKYHNGEKMLNINEKTALILQKYELSSDARNFEVTAKGKGVNILQLSYKYNMNENDEKPRFVLEPEVESISNKEFLQLKVCTNFVPDESSEKSNMAVMEVSLPSGFTYDTDAFPELLSTRNVKNSVYYDALMSYTSTHNATISKKVPDTITSWIITGFSVDPITGLGLTKQPSKFNVFQPFFVSTNLPYSIKRGEVVAIPIVVFNYMEADQRAEVTFFNEEKEFEFAEVNDDENQIKVRKRAIETQRKKNIIVKSQSGTSLSFMIRPLKVGHITIKVTANSAVAGDGVERQLIVEPEGVTQYKNEAVFIDLRNNPEFKTNISITIPPNAVPDSTRIEASAIGDILGPSIDNLDKLIKLPYGCGEQNMLNFVPNIVVLDYLTTLNKLTPEIESKAKKYMESGYQRELGYKHDDGSYSAFGKSDDSGSTWLTAFVAKSFHQASKYIMVEESIIKQALDFLVSIQAQNGSFPEVGHVSHKDMQGGSSKGIALTAYTLITFLENKQQLPNYQNAVNKALDFLVRSFNTLDDSYSLAIAAYALQLAKYSSKDAFLSKIDTKSENKNGMKYWEKPVPLSDEKNPWNSQPNSINIEMSAYALQAFIESGLVSDAVPIMKWLVTQRNENGGFQSTQDTVVGLQALSKLAARIFVPNSKIDISMKYTDAAAANLNVNSDNSLILQKYELPSTVRDIEVTANGRGFGILQLSYQYNMNVTGAWPRFVLDPQVNRLSTKDFLHLTVCTSFVPDDKNEKSNMAVMEVSFPSGYTFDSDTIPFIRDIKNVKRVETKAGDTVVVVYFDDIDKRELCPVFKAYRTHKVAKQKPAPVIIYDYYDNSRRATQFYRAKKADLCDICEGDDCGETCRVQAEKRISERSQKSVVDPFAQTTETKGQANKISSPLTVFIKVETKDGETMIVVYFDDLSKEKVCPQFKAYRTHSVAKQKPAPIIIYDYYDNSRRATSFYNPPEISLCDICDGAEECKEDCEHQEINVV</sequence>
<dbReference type="Pfam" id="PF17791">
    <property type="entry name" value="MG3"/>
    <property type="match status" value="1"/>
</dbReference>
<evidence type="ECO:0000256" key="16">
    <source>
        <dbReference type="ARBA" id="ARBA00063008"/>
    </source>
</evidence>
<keyword evidence="4" id="KW-1003">Cell membrane</keyword>
<dbReference type="Pfam" id="PF07677">
    <property type="entry name" value="A2M_recep"/>
    <property type="match status" value="3"/>
</dbReference>
<evidence type="ECO:0000259" key="23">
    <source>
        <dbReference type="SMART" id="SM01361"/>
    </source>
</evidence>
<dbReference type="InterPro" id="IPR001599">
    <property type="entry name" value="Macroglobln_a2"/>
</dbReference>
<dbReference type="Gene3D" id="2.60.40.690">
    <property type="entry name" value="Alpha-macroglobulin, receptor-binding domain"/>
    <property type="match status" value="3"/>
</dbReference>
<feature type="domain" description="Alpha-macroglobulin receptor-binding" evidence="23">
    <location>
        <begin position="2192"/>
        <end position="2262"/>
    </location>
</feature>
<keyword evidence="12" id="KW-0325">Glycoprotein</keyword>
<evidence type="ECO:0000256" key="20">
    <source>
        <dbReference type="SAM" id="SignalP"/>
    </source>
</evidence>
<dbReference type="SMART" id="SM01419">
    <property type="entry name" value="Thiol-ester_cl"/>
    <property type="match status" value="2"/>
</dbReference>
<keyword evidence="13" id="KW-0449">Lipoprotein</keyword>
<comment type="subunit">
    <text evidence="17">Heterodimer of a TEP1-N chain and an TEP1-C chain non-covalently linked. Forms a complex composed of TEP1-N and TEP1-C heterodimer, LRIM1 and APL1C; the interaction stabilizes TEP1-N and TEP1-C heterodimer, prevents its binding to tissues while circulating in the hemolymph and protects the thioester bond from hydrolysis. Mature TEP1 and to a lesser extent full-length TEP1 interact with SPCLIP1; the interaction is induced by microbial infection.</text>
</comment>
<dbReference type="Gene3D" id="2.60.40.1940">
    <property type="match status" value="1"/>
</dbReference>
<evidence type="ECO:0000259" key="22">
    <source>
        <dbReference type="SMART" id="SM01360"/>
    </source>
</evidence>
<dbReference type="Gene3D" id="2.60.40.1930">
    <property type="match status" value="2"/>
</dbReference>
<dbReference type="InterPro" id="IPR041813">
    <property type="entry name" value="A2M_TED"/>
</dbReference>
<dbReference type="PROSITE" id="PS00477">
    <property type="entry name" value="ALPHA_2_MACROGLOBULIN"/>
    <property type="match status" value="2"/>
</dbReference>
<evidence type="ECO:0000313" key="25">
    <source>
        <dbReference type="Proteomes" id="UP000183832"/>
    </source>
</evidence>
<evidence type="ECO:0000256" key="1">
    <source>
        <dbReference type="ARBA" id="ARBA00004609"/>
    </source>
</evidence>
<dbReference type="Gene3D" id="2.60.40.10">
    <property type="entry name" value="Immunoglobulins"/>
    <property type="match status" value="3"/>
</dbReference>
<comment type="subcellular location">
    <subcellularLocation>
        <location evidence="1">Cell membrane</location>
        <topology evidence="1">Lipid-anchor</topology>
        <topology evidence="1">GPI-anchor</topology>
    </subcellularLocation>
    <subcellularLocation>
        <location evidence="2">Secreted</location>
    </subcellularLocation>
</comment>
<dbReference type="SMART" id="SM01361">
    <property type="entry name" value="A2M_recep"/>
    <property type="match status" value="2"/>
</dbReference>
<evidence type="ECO:0000256" key="8">
    <source>
        <dbReference type="ARBA" id="ARBA00022859"/>
    </source>
</evidence>
<organism evidence="24 25">
    <name type="scientific">Clunio marinus</name>
    <dbReference type="NCBI Taxonomy" id="568069"/>
    <lineage>
        <taxon>Eukaryota</taxon>
        <taxon>Metazoa</taxon>
        <taxon>Ecdysozoa</taxon>
        <taxon>Arthropoda</taxon>
        <taxon>Hexapoda</taxon>
        <taxon>Insecta</taxon>
        <taxon>Pterygota</taxon>
        <taxon>Neoptera</taxon>
        <taxon>Endopterygota</taxon>
        <taxon>Diptera</taxon>
        <taxon>Nematocera</taxon>
        <taxon>Chironomoidea</taxon>
        <taxon>Chironomidae</taxon>
        <taxon>Clunio</taxon>
    </lineage>
</organism>
<evidence type="ECO:0000256" key="9">
    <source>
        <dbReference type="ARBA" id="ARBA00022966"/>
    </source>
</evidence>
<dbReference type="GO" id="GO:0098552">
    <property type="term" value="C:side of membrane"/>
    <property type="evidence" value="ECO:0007669"/>
    <property type="project" value="UniProtKB-KW"/>
</dbReference>
<dbReference type="Proteomes" id="UP000183832">
    <property type="component" value="Unassembled WGS sequence"/>
</dbReference>
<keyword evidence="7 20" id="KW-0732">Signal</keyword>
<keyword evidence="9" id="KW-0882">Thioester bond</keyword>
<dbReference type="InterPro" id="IPR019742">
    <property type="entry name" value="MacrogloblnA2_CS"/>
</dbReference>
<keyword evidence="5" id="KW-0964">Secreted</keyword>
<dbReference type="STRING" id="568069.A0A1J1IHZ6"/>
<dbReference type="InterPro" id="IPR040839">
    <property type="entry name" value="MG4"/>
</dbReference>
<evidence type="ECO:0000313" key="24">
    <source>
        <dbReference type="EMBL" id="CRK99835.1"/>
    </source>
</evidence>
<dbReference type="Gene3D" id="2.60.40.2950">
    <property type="match status" value="1"/>
</dbReference>
<keyword evidence="11" id="KW-1015">Disulfide bond</keyword>
<evidence type="ECO:0000256" key="11">
    <source>
        <dbReference type="ARBA" id="ARBA00023157"/>
    </source>
</evidence>
<dbReference type="InterPro" id="IPR009048">
    <property type="entry name" value="A-macroglobulin_rcpt-bd"/>
</dbReference>
<dbReference type="PANTHER" id="PTHR11412">
    <property type="entry name" value="MACROGLOBULIN / COMPLEMENT"/>
    <property type="match status" value="1"/>
</dbReference>
<keyword evidence="8" id="KW-0391">Immunity</keyword>
<dbReference type="InterPro" id="IPR008930">
    <property type="entry name" value="Terpenoid_cyclase/PrenylTrfase"/>
</dbReference>
<dbReference type="GO" id="GO:0005615">
    <property type="term" value="C:extracellular space"/>
    <property type="evidence" value="ECO:0007669"/>
    <property type="project" value="InterPro"/>
</dbReference>
<dbReference type="InterPro" id="IPR047565">
    <property type="entry name" value="Alpha-macroglob_thiol-ester_cl"/>
</dbReference>
<dbReference type="Pfam" id="PF17789">
    <property type="entry name" value="MG4"/>
    <property type="match status" value="1"/>
</dbReference>
<dbReference type="SMART" id="SM01359">
    <property type="entry name" value="A2M_N_2"/>
    <property type="match status" value="1"/>
</dbReference>
<dbReference type="InterPro" id="IPR041555">
    <property type="entry name" value="MG3"/>
</dbReference>
<feature type="chain" id="PRO_5012475702" description="CD109 antigen" evidence="20">
    <location>
        <begin position="21"/>
        <end position="2291"/>
    </location>
</feature>
<feature type="domain" description="Alpha-2-macroglobulin" evidence="22">
    <location>
        <begin position="1430"/>
        <end position="1522"/>
    </location>
</feature>
<dbReference type="InterPro" id="IPR050473">
    <property type="entry name" value="A2M/Complement_sys"/>
</dbReference>
<feature type="domain" description="Alpha-2-macroglobulin bait region" evidence="21">
    <location>
        <begin position="442"/>
        <end position="577"/>
    </location>
</feature>
<dbReference type="InterPro" id="IPR036595">
    <property type="entry name" value="A-macroglobulin_rcpt-bd_sf"/>
</dbReference>
<dbReference type="SUPFAM" id="SSF48239">
    <property type="entry name" value="Terpenoid cyclases/Protein prenyltransferases"/>
    <property type="match status" value="2"/>
</dbReference>
<evidence type="ECO:0000256" key="18">
    <source>
        <dbReference type="ARBA" id="ARBA00069665"/>
    </source>
</evidence>
<dbReference type="InterPro" id="IPR011625">
    <property type="entry name" value="A2M_N_BRD"/>
</dbReference>
<evidence type="ECO:0000256" key="2">
    <source>
        <dbReference type="ARBA" id="ARBA00004613"/>
    </source>
</evidence>
<gene>
    <name evidence="24" type="primary">putative CD109 antigen</name>
    <name evidence="24" type="ORF">CLUMA_CG013142</name>
</gene>
<dbReference type="GO" id="GO:0005886">
    <property type="term" value="C:plasma membrane"/>
    <property type="evidence" value="ECO:0007669"/>
    <property type="project" value="UniProtKB-SubCell"/>
</dbReference>
<evidence type="ECO:0000256" key="14">
    <source>
        <dbReference type="ARBA" id="ARBA00056820"/>
    </source>
</evidence>
<feature type="domain" description="Alpha-2-macroglobulin" evidence="22">
    <location>
        <begin position="776"/>
        <end position="868"/>
    </location>
</feature>
<evidence type="ECO:0000256" key="15">
    <source>
        <dbReference type="ARBA" id="ARBA00057615"/>
    </source>
</evidence>
<evidence type="ECO:0000256" key="7">
    <source>
        <dbReference type="ARBA" id="ARBA00022729"/>
    </source>
</evidence>
<comment type="function">
    <text evidence="15">Binds covalently through a thioester bond to the pathogen surface resulting in pathogen clearance.</text>
</comment>
<dbReference type="Gene3D" id="2.20.130.20">
    <property type="match status" value="1"/>
</dbReference>
<feature type="domain" description="Alpha-macroglobulin receptor-binding" evidence="23">
    <location>
        <begin position="2053"/>
        <end position="2142"/>
    </location>
</feature>
<dbReference type="Pfam" id="PF01835">
    <property type="entry name" value="MG2"/>
    <property type="match status" value="1"/>
</dbReference>
<dbReference type="OrthoDB" id="7780472at2759"/>
<dbReference type="FunFam" id="2.60.40.1930:FF:000001">
    <property type="entry name" value="CD109 isoform 3"/>
    <property type="match status" value="1"/>
</dbReference>
<dbReference type="Gene3D" id="6.20.50.160">
    <property type="match status" value="1"/>
</dbReference>
<dbReference type="SUPFAM" id="SSF49410">
    <property type="entry name" value="Alpha-macroglobulin receptor domain"/>
    <property type="match status" value="3"/>
</dbReference>
<dbReference type="Pfam" id="PF21412">
    <property type="entry name" value="TEP1_CUB2"/>
    <property type="match status" value="1"/>
</dbReference>
<evidence type="ECO:0000256" key="5">
    <source>
        <dbReference type="ARBA" id="ARBA00022525"/>
    </source>
</evidence>
<evidence type="ECO:0000256" key="12">
    <source>
        <dbReference type="ARBA" id="ARBA00023180"/>
    </source>
</evidence>
<protein>
    <recommendedName>
        <fullName evidence="18">CD109 antigen</fullName>
    </recommendedName>
    <alternativeName>
        <fullName evidence="19">TEP1-F</fullName>
    </alternativeName>
</protein>
<dbReference type="InterPro" id="IPR013783">
    <property type="entry name" value="Ig-like_fold"/>
</dbReference>
<dbReference type="Gene3D" id="2.60.120.1540">
    <property type="match status" value="2"/>
</dbReference>
<comment type="subunit">
    <text evidence="16">Heterodimer; disulfide-linked. Interacts with TGFB1 and TGFBR1. Forms a heteromeric complex with TGFBR1, TGFBR2 and TGFBR3 in a ligand-independent manner.</text>
</comment>
<comment type="similarity">
    <text evidence="3">Belongs to the protease inhibitor I39 (alpha-2-macroglobulin) family.</text>
</comment>